<dbReference type="InterPro" id="IPR040150">
    <property type="entry name" value="Iwr1"/>
</dbReference>
<dbReference type="GO" id="GO:0005737">
    <property type="term" value="C:cytoplasm"/>
    <property type="evidence" value="ECO:0007669"/>
    <property type="project" value="TreeGrafter"/>
</dbReference>
<evidence type="ECO:0000313" key="5">
    <source>
        <dbReference type="Proteomes" id="UP001140560"/>
    </source>
</evidence>
<dbReference type="Proteomes" id="UP001140560">
    <property type="component" value="Unassembled WGS sequence"/>
</dbReference>
<feature type="compositionally biased region" description="Acidic residues" evidence="2">
    <location>
        <begin position="349"/>
        <end position="364"/>
    </location>
</feature>
<feature type="compositionally biased region" description="Polar residues" evidence="2">
    <location>
        <begin position="87"/>
        <end position="101"/>
    </location>
</feature>
<feature type="compositionally biased region" description="Acidic residues" evidence="2">
    <location>
        <begin position="302"/>
        <end position="315"/>
    </location>
</feature>
<accession>A0A9W8Y1S9</accession>
<proteinExistence type="inferred from homology"/>
<feature type="domain" description="Transcription factor Iwr1" evidence="3">
    <location>
        <begin position="234"/>
        <end position="305"/>
    </location>
</feature>
<gene>
    <name evidence="4" type="ORF">N0V83_009917</name>
</gene>
<feature type="compositionally biased region" description="Acidic residues" evidence="2">
    <location>
        <begin position="273"/>
        <end position="295"/>
    </location>
</feature>
<feature type="region of interest" description="Disordered" evidence="2">
    <location>
        <begin position="29"/>
        <end position="161"/>
    </location>
</feature>
<dbReference type="InterPro" id="IPR013883">
    <property type="entry name" value="TF_Iwr1_dom"/>
</dbReference>
<comment type="caution">
    <text evidence="4">The sequence shown here is derived from an EMBL/GenBank/DDBJ whole genome shotgun (WGS) entry which is preliminary data.</text>
</comment>
<dbReference type="Pfam" id="PF08574">
    <property type="entry name" value="Iwr1"/>
    <property type="match status" value="1"/>
</dbReference>
<comment type="similarity">
    <text evidence="1">Belongs to the IWR1/SLC7A6OS family.</text>
</comment>
<feature type="compositionally biased region" description="Basic and acidic residues" evidence="2">
    <location>
        <begin position="63"/>
        <end position="73"/>
    </location>
</feature>
<keyword evidence="5" id="KW-1185">Reference proteome</keyword>
<feature type="region of interest" description="Disordered" evidence="2">
    <location>
        <begin position="273"/>
        <end position="389"/>
    </location>
</feature>
<dbReference type="PANTHER" id="PTHR28063:SF1">
    <property type="entry name" value="RNA POLYMERASE II NUCLEAR LOCALIZATION PROTEIN IWR1"/>
    <property type="match status" value="1"/>
</dbReference>
<evidence type="ECO:0000256" key="1">
    <source>
        <dbReference type="ARBA" id="ARBA00010218"/>
    </source>
</evidence>
<dbReference type="EMBL" id="JAPEUY010000019">
    <property type="protein sequence ID" value="KAJ4363621.1"/>
    <property type="molecule type" value="Genomic_DNA"/>
</dbReference>
<feature type="compositionally biased region" description="Polar residues" evidence="2">
    <location>
        <begin position="1"/>
        <end position="10"/>
    </location>
</feature>
<feature type="compositionally biased region" description="Basic and acidic residues" evidence="2">
    <location>
        <begin position="107"/>
        <end position="120"/>
    </location>
</feature>
<protein>
    <recommendedName>
        <fullName evidence="3">Transcription factor Iwr1 domain-containing protein</fullName>
    </recommendedName>
</protein>
<name>A0A9W8Y1S9_9PLEO</name>
<feature type="region of interest" description="Disordered" evidence="2">
    <location>
        <begin position="175"/>
        <end position="232"/>
    </location>
</feature>
<dbReference type="GO" id="GO:0006606">
    <property type="term" value="P:protein import into nucleus"/>
    <property type="evidence" value="ECO:0007669"/>
    <property type="project" value="InterPro"/>
</dbReference>
<evidence type="ECO:0000259" key="3">
    <source>
        <dbReference type="Pfam" id="PF08574"/>
    </source>
</evidence>
<evidence type="ECO:0000313" key="4">
    <source>
        <dbReference type="EMBL" id="KAJ4363621.1"/>
    </source>
</evidence>
<dbReference type="OrthoDB" id="6255506at2759"/>
<organism evidence="4 5">
    <name type="scientific">Neocucurbitaria cava</name>
    <dbReference type="NCBI Taxonomy" id="798079"/>
    <lineage>
        <taxon>Eukaryota</taxon>
        <taxon>Fungi</taxon>
        <taxon>Dikarya</taxon>
        <taxon>Ascomycota</taxon>
        <taxon>Pezizomycotina</taxon>
        <taxon>Dothideomycetes</taxon>
        <taxon>Pleosporomycetidae</taxon>
        <taxon>Pleosporales</taxon>
        <taxon>Pleosporineae</taxon>
        <taxon>Cucurbitariaceae</taxon>
        <taxon>Neocucurbitaria</taxon>
    </lineage>
</organism>
<evidence type="ECO:0000256" key="2">
    <source>
        <dbReference type="SAM" id="MobiDB-lite"/>
    </source>
</evidence>
<dbReference type="AlphaFoldDB" id="A0A9W8Y1S9"/>
<feature type="region of interest" description="Disordered" evidence="2">
    <location>
        <begin position="1"/>
        <end position="20"/>
    </location>
</feature>
<sequence>MSQNPPQTLSVKRKRNEAPVDALVFDNTSTVKRQKSSQNFAYRRLTKPSEGPAQTLAPPTPGSERRYHLDPVSKKKSKHVFIEANQVAENGSVNKDAQSQAPEPEPETEREPKQEPKEPEQEPSPTPQPRKRPGARSALPRSANKTWQQQSHIIEPSETHVRELEAFSREVEQVDNLEIPLPPPPPKYKPHAPAKRFAERHPEQAAALASQEQIENGGAHDSSGGGDAMDIDSDEYVYDTYVREPLLPDADGKLPEPSGTVGFLVIRDVEDDDWWYGSEDSDKEFDTDDEDENAEDYYANDYPEEVSEDGFDEFGMDGVSPTKYGRRVGSGDDDEDSDSGDEGGGRGMDDDDDGVIGSGEDEDDLHFKMTVPKAQRAQGYWGTYGEPKA</sequence>
<dbReference type="PANTHER" id="PTHR28063">
    <property type="entry name" value="RNA POLYMERASE II NUCLEAR LOCALIZATION PROTEIN IWR1"/>
    <property type="match status" value="1"/>
</dbReference>
<reference evidence="4" key="1">
    <citation type="submission" date="2022-10" db="EMBL/GenBank/DDBJ databases">
        <title>Tapping the CABI collections for fungal endophytes: first genome assemblies for Collariella, Neodidymelliopsis, Ascochyta clinopodiicola, Didymella pomorum, Didymosphaeria variabile, Neocosmospora piperis and Neocucurbitaria cava.</title>
        <authorList>
            <person name="Hill R."/>
        </authorList>
    </citation>
    <scope>NUCLEOTIDE SEQUENCE</scope>
    <source>
        <strain evidence="4">IMI 356814</strain>
    </source>
</reference>
<feature type="compositionally biased region" description="Polar residues" evidence="2">
    <location>
        <begin position="29"/>
        <end position="40"/>
    </location>
</feature>
<feature type="compositionally biased region" description="Acidic residues" evidence="2">
    <location>
        <begin position="331"/>
        <end position="341"/>
    </location>
</feature>
<feature type="compositionally biased region" description="Polar residues" evidence="2">
    <location>
        <begin position="143"/>
        <end position="152"/>
    </location>
</feature>